<reference evidence="3 4" key="1">
    <citation type="submission" date="2021-06" db="EMBL/GenBank/DDBJ databases">
        <authorList>
            <person name="Kallberg Y."/>
            <person name="Tangrot J."/>
            <person name="Rosling A."/>
        </authorList>
    </citation>
    <scope>NUCLEOTIDE SEQUENCE [LARGE SCALE GENOMIC DNA]</scope>
    <source>
        <strain evidence="3 4">120-4 pot B 10/14</strain>
    </source>
</reference>
<evidence type="ECO:0000313" key="3">
    <source>
        <dbReference type="EMBL" id="CAG8772660.1"/>
    </source>
</evidence>
<protein>
    <submittedName>
        <fullName evidence="3">46533_t:CDS:1</fullName>
    </submittedName>
</protein>
<dbReference type="InterPro" id="IPR008906">
    <property type="entry name" value="HATC_C_dom"/>
</dbReference>
<dbReference type="Proteomes" id="UP000789901">
    <property type="component" value="Unassembled WGS sequence"/>
</dbReference>
<accession>A0ABN7VHP5</accession>
<keyword evidence="4" id="KW-1185">Reference proteome</keyword>
<evidence type="ECO:0000313" key="4">
    <source>
        <dbReference type="Proteomes" id="UP000789901"/>
    </source>
</evidence>
<evidence type="ECO:0000259" key="2">
    <source>
        <dbReference type="Pfam" id="PF05699"/>
    </source>
</evidence>
<gene>
    <name evidence="3" type="ORF">GMARGA_LOCUS18706</name>
</gene>
<dbReference type="SUPFAM" id="SSF53098">
    <property type="entry name" value="Ribonuclease H-like"/>
    <property type="match status" value="1"/>
</dbReference>
<proteinExistence type="predicted"/>
<feature type="region of interest" description="Disordered" evidence="1">
    <location>
        <begin position="207"/>
        <end position="234"/>
    </location>
</feature>
<comment type="caution">
    <text evidence="3">The sequence shown here is derived from an EMBL/GenBank/DDBJ whole genome shotgun (WGS) entry which is preliminary data.</text>
</comment>
<feature type="compositionally biased region" description="Acidic residues" evidence="1">
    <location>
        <begin position="212"/>
        <end position="234"/>
    </location>
</feature>
<name>A0ABN7VHP5_GIGMA</name>
<sequence>NQLALKLTITELAHDNHIVLPNAICDTINNENFWEDVESLLTILDKLVAGIATFESDTPKLALFYNWYHDQLEIKTLLENQWKKLYQSVMSVAHLLDPRFYRKKLSANSILTISMFIQKYYLNKADIIWRQLLQYKTRTVWNAVDEVDLIAWWKGNFKESASELCKVASRILNIPSLSAAANKPSNKINKFELLDPDSDEYEKLVESNSEIETVELSESEIESATESDMDNESE</sequence>
<organism evidence="3 4">
    <name type="scientific">Gigaspora margarita</name>
    <dbReference type="NCBI Taxonomy" id="4874"/>
    <lineage>
        <taxon>Eukaryota</taxon>
        <taxon>Fungi</taxon>
        <taxon>Fungi incertae sedis</taxon>
        <taxon>Mucoromycota</taxon>
        <taxon>Glomeromycotina</taxon>
        <taxon>Glomeromycetes</taxon>
        <taxon>Diversisporales</taxon>
        <taxon>Gigasporaceae</taxon>
        <taxon>Gigaspora</taxon>
    </lineage>
</organism>
<dbReference type="EMBL" id="CAJVQB010015124">
    <property type="protein sequence ID" value="CAG8772660.1"/>
    <property type="molecule type" value="Genomic_DNA"/>
</dbReference>
<feature type="domain" description="HAT C-terminal dimerisation" evidence="2">
    <location>
        <begin position="133"/>
        <end position="182"/>
    </location>
</feature>
<feature type="non-terminal residue" evidence="3">
    <location>
        <position position="1"/>
    </location>
</feature>
<dbReference type="InterPro" id="IPR012337">
    <property type="entry name" value="RNaseH-like_sf"/>
</dbReference>
<dbReference type="Pfam" id="PF05699">
    <property type="entry name" value="Dimer_Tnp_hAT"/>
    <property type="match status" value="1"/>
</dbReference>
<evidence type="ECO:0000256" key="1">
    <source>
        <dbReference type="SAM" id="MobiDB-lite"/>
    </source>
</evidence>